<evidence type="ECO:0000256" key="1">
    <source>
        <dbReference type="SAM" id="Phobius"/>
    </source>
</evidence>
<keyword evidence="1" id="KW-1133">Transmembrane helix</keyword>
<proteinExistence type="predicted"/>
<dbReference type="InterPro" id="IPR019690">
    <property type="entry name" value="DUF2569"/>
</dbReference>
<dbReference type="EMBL" id="UGXG01000002">
    <property type="protein sequence ID" value="SUG47898.1"/>
    <property type="molecule type" value="Genomic_DNA"/>
</dbReference>
<reference evidence="2 3" key="1">
    <citation type="submission" date="2018-06" db="EMBL/GenBank/DDBJ databases">
        <authorList>
            <consortium name="Pathogen Informatics"/>
            <person name="Doyle S."/>
        </authorList>
    </citation>
    <scope>NUCLEOTIDE SEQUENCE [LARGE SCALE GENOMIC DNA]</scope>
    <source>
        <strain evidence="2 3">NCTC8297</strain>
    </source>
</reference>
<protein>
    <submittedName>
        <fullName evidence="2">Inner membrane protein ydgK</fullName>
    </submittedName>
</protein>
<feature type="transmembrane region" description="Helical" evidence="1">
    <location>
        <begin position="25"/>
        <end position="49"/>
    </location>
</feature>
<feature type="transmembrane region" description="Helical" evidence="1">
    <location>
        <begin position="69"/>
        <end position="92"/>
    </location>
</feature>
<name>A0A379TB98_SALER</name>
<dbReference type="AlphaFoldDB" id="A0A379TB98"/>
<feature type="transmembrane region" description="Helical" evidence="1">
    <location>
        <begin position="104"/>
        <end position="122"/>
    </location>
</feature>
<feature type="transmembrane region" description="Helical" evidence="1">
    <location>
        <begin position="128"/>
        <end position="147"/>
    </location>
</feature>
<dbReference type="Proteomes" id="UP000254741">
    <property type="component" value="Unassembled WGS sequence"/>
</dbReference>
<dbReference type="Pfam" id="PF10754">
    <property type="entry name" value="DUF2569"/>
    <property type="match status" value="1"/>
</dbReference>
<gene>
    <name evidence="2" type="primary">ydgK</name>
    <name evidence="2" type="ORF">NCTC8297_03177</name>
</gene>
<organism evidence="2 3">
    <name type="scientific">Salmonella enterica subsp. arizonae</name>
    <dbReference type="NCBI Taxonomy" id="59203"/>
    <lineage>
        <taxon>Bacteria</taxon>
        <taxon>Pseudomonadati</taxon>
        <taxon>Pseudomonadota</taxon>
        <taxon>Gammaproteobacteria</taxon>
        <taxon>Enterobacterales</taxon>
        <taxon>Enterobacteriaceae</taxon>
        <taxon>Salmonella</taxon>
    </lineage>
</organism>
<keyword evidence="1" id="KW-0812">Transmembrane</keyword>
<evidence type="ECO:0000313" key="2">
    <source>
        <dbReference type="EMBL" id="SUG47898.1"/>
    </source>
</evidence>
<sequence>MSGMTVNARNPGEDMTTTSPQRIGGWLLGPLAWLLVALLSASLALLLYVMALATPQTLKTLSGQETGNILLWGISFITAIAMWYYTLWLTIAFFKRRRCVPKHYIIWLLVSVLLAVKAFAFSPVSDAFAVRQLLFPLLATALIVPYLKRSARVKTTFVNP</sequence>
<accession>A0A379TB98</accession>
<keyword evidence="1" id="KW-0472">Membrane</keyword>
<evidence type="ECO:0000313" key="3">
    <source>
        <dbReference type="Proteomes" id="UP000254741"/>
    </source>
</evidence>